<feature type="region of interest" description="Disordered" evidence="1">
    <location>
        <begin position="139"/>
        <end position="165"/>
    </location>
</feature>
<dbReference type="InterPro" id="IPR000835">
    <property type="entry name" value="HTH_MarR-typ"/>
</dbReference>
<dbReference type="OrthoDB" id="8447118at2"/>
<proteinExistence type="predicted"/>
<evidence type="ECO:0000256" key="1">
    <source>
        <dbReference type="SAM" id="MobiDB-lite"/>
    </source>
</evidence>
<dbReference type="Pfam" id="PF01047">
    <property type="entry name" value="MarR"/>
    <property type="match status" value="1"/>
</dbReference>
<dbReference type="STRING" id="89524.SAMN05444370_10916"/>
<protein>
    <submittedName>
        <fullName evidence="3">DNA-binding transcriptional regulator, MarR family</fullName>
    </submittedName>
</protein>
<accession>A0A1H4D475</accession>
<dbReference type="AlphaFoldDB" id="A0A1H4D475"/>
<evidence type="ECO:0000313" key="4">
    <source>
        <dbReference type="Proteomes" id="UP000198703"/>
    </source>
</evidence>
<dbReference type="GO" id="GO:0003677">
    <property type="term" value="F:DNA binding"/>
    <property type="evidence" value="ECO:0007669"/>
    <property type="project" value="UniProtKB-KW"/>
</dbReference>
<dbReference type="EMBL" id="FNQM01000009">
    <property type="protein sequence ID" value="SEA67102.1"/>
    <property type="molecule type" value="Genomic_DNA"/>
</dbReference>
<keyword evidence="4" id="KW-1185">Reference proteome</keyword>
<dbReference type="PANTHER" id="PTHR33164">
    <property type="entry name" value="TRANSCRIPTIONAL REGULATOR, MARR FAMILY"/>
    <property type="match status" value="1"/>
</dbReference>
<reference evidence="3 4" key="1">
    <citation type="submission" date="2016-10" db="EMBL/GenBank/DDBJ databases">
        <authorList>
            <person name="de Groot N.N."/>
        </authorList>
    </citation>
    <scope>NUCLEOTIDE SEQUENCE [LARGE SCALE GENOMIC DNA]</scope>
    <source>
        <strain evidence="3 4">DSM 15345</strain>
    </source>
</reference>
<gene>
    <name evidence="3" type="ORF">SAMN05444370_10916</name>
</gene>
<dbReference type="Gene3D" id="1.10.10.10">
    <property type="entry name" value="Winged helix-like DNA-binding domain superfamily/Winged helix DNA-binding domain"/>
    <property type="match status" value="1"/>
</dbReference>
<organism evidence="3 4">
    <name type="scientific">Rubrimonas cliftonensis</name>
    <dbReference type="NCBI Taxonomy" id="89524"/>
    <lineage>
        <taxon>Bacteria</taxon>
        <taxon>Pseudomonadati</taxon>
        <taxon>Pseudomonadota</taxon>
        <taxon>Alphaproteobacteria</taxon>
        <taxon>Rhodobacterales</taxon>
        <taxon>Paracoccaceae</taxon>
        <taxon>Rubrimonas</taxon>
    </lineage>
</organism>
<dbReference type="GO" id="GO:0003700">
    <property type="term" value="F:DNA-binding transcription factor activity"/>
    <property type="evidence" value="ECO:0007669"/>
    <property type="project" value="InterPro"/>
</dbReference>
<dbReference type="InterPro" id="IPR036388">
    <property type="entry name" value="WH-like_DNA-bd_sf"/>
</dbReference>
<evidence type="ECO:0000313" key="3">
    <source>
        <dbReference type="EMBL" id="SEA67102.1"/>
    </source>
</evidence>
<dbReference type="PROSITE" id="PS50995">
    <property type="entry name" value="HTH_MARR_2"/>
    <property type="match status" value="1"/>
</dbReference>
<evidence type="ECO:0000259" key="2">
    <source>
        <dbReference type="PROSITE" id="PS50995"/>
    </source>
</evidence>
<dbReference type="SUPFAM" id="SSF46785">
    <property type="entry name" value="Winged helix' DNA-binding domain"/>
    <property type="match status" value="1"/>
</dbReference>
<keyword evidence="3" id="KW-0238">DNA-binding</keyword>
<name>A0A1H4D475_9RHOB</name>
<dbReference type="PANTHER" id="PTHR33164:SF89">
    <property type="entry name" value="MARR FAMILY REGULATORY PROTEIN"/>
    <property type="match status" value="1"/>
</dbReference>
<sequence>MEGALETRALVKALRRIARAVELQSRRIGRETGLTLPQLAVLACARDLGESATTRAIAAEADVSGATVVAILDKLEAKRLIVRNRSTVDRRVVHTRLTETGLCALAAAPPVLGDRFAARFAALPAEQRRAMAESFATVADMAAPQGEQATADDAPPELGGPFDPL</sequence>
<dbReference type="InterPro" id="IPR036390">
    <property type="entry name" value="WH_DNA-bd_sf"/>
</dbReference>
<feature type="domain" description="HTH marR-type" evidence="2">
    <location>
        <begin position="7"/>
        <end position="140"/>
    </location>
</feature>
<dbReference type="InterPro" id="IPR039422">
    <property type="entry name" value="MarR/SlyA-like"/>
</dbReference>
<dbReference type="GO" id="GO:0006950">
    <property type="term" value="P:response to stress"/>
    <property type="evidence" value="ECO:0007669"/>
    <property type="project" value="TreeGrafter"/>
</dbReference>
<dbReference type="SMART" id="SM00347">
    <property type="entry name" value="HTH_MARR"/>
    <property type="match status" value="1"/>
</dbReference>
<dbReference type="Proteomes" id="UP000198703">
    <property type="component" value="Unassembled WGS sequence"/>
</dbReference>